<evidence type="ECO:0000313" key="2">
    <source>
        <dbReference type="EMBL" id="QYF48027.1"/>
    </source>
</evidence>
<reference evidence="2 3" key="1">
    <citation type="journal article" date="2022" name="bioRxiv">
        <title>Ecology and evolution of chlamydial symbionts of arthropods.</title>
        <authorList>
            <person name="Halter T."/>
            <person name="Koestlbacher S."/>
            <person name="Collingro A."/>
            <person name="Sixt B.S."/>
            <person name="Toenshoff E.R."/>
            <person name="Hendrickx F."/>
            <person name="Kostanjsek R."/>
            <person name="Horn M."/>
        </authorList>
    </citation>
    <scope>NUCLEOTIDE SEQUENCE [LARGE SCALE GENOMIC DNA]</scope>
    <source>
        <strain evidence="2">W744xW776</strain>
    </source>
</reference>
<dbReference type="Proteomes" id="UP000826014">
    <property type="component" value="Chromosome"/>
</dbReference>
<name>A0ABX8V381_9BACT</name>
<gene>
    <name evidence="2" type="ORF">RHABOEDO_000117</name>
</gene>
<keyword evidence="3" id="KW-1185">Reference proteome</keyword>
<dbReference type="EMBL" id="CP075587">
    <property type="protein sequence ID" value="QYF48027.1"/>
    <property type="molecule type" value="Genomic_DNA"/>
</dbReference>
<feature type="region of interest" description="Disordered" evidence="1">
    <location>
        <begin position="110"/>
        <end position="148"/>
    </location>
</feature>
<dbReference type="RefSeq" id="WP_215216401.1">
    <property type="nucleotide sequence ID" value="NZ_CP075587.1"/>
</dbReference>
<protein>
    <submittedName>
        <fullName evidence="2">Uncharacterized protein</fullName>
    </submittedName>
</protein>
<feature type="compositionally biased region" description="Polar residues" evidence="1">
    <location>
        <begin position="110"/>
        <end position="121"/>
    </location>
</feature>
<sequence length="148" mass="17274">MASQKNWNQLHDEIKVNLRKEVYLMRELLANLHQEALDKEHSTQIMQQRQSLLERLNQARELRLVATQKLETLIGPSNKDLKLEQIMPLDDEQTTEVLSLNDQLGALTKKMNQQNIDNQSSLKEERRLKPKPPRKKTAIATEEKNTPQ</sequence>
<proteinExistence type="predicted"/>
<evidence type="ECO:0000313" key="3">
    <source>
        <dbReference type="Proteomes" id="UP000826014"/>
    </source>
</evidence>
<evidence type="ECO:0000256" key="1">
    <source>
        <dbReference type="SAM" id="MobiDB-lite"/>
    </source>
</evidence>
<organism evidence="2 3">
    <name type="scientific">Candidatus Rhabdochlamydia oedothoracis</name>
    <dbReference type="NCBI Taxonomy" id="2720720"/>
    <lineage>
        <taxon>Bacteria</taxon>
        <taxon>Pseudomonadati</taxon>
        <taxon>Chlamydiota</taxon>
        <taxon>Chlamydiia</taxon>
        <taxon>Parachlamydiales</taxon>
        <taxon>Candidatus Rhabdochlamydiaceae</taxon>
        <taxon>Candidatus Rhabdochlamydia</taxon>
    </lineage>
</organism>
<accession>A0ABX8V381</accession>
<feature type="compositionally biased region" description="Basic residues" evidence="1">
    <location>
        <begin position="128"/>
        <end position="137"/>
    </location>
</feature>